<reference evidence="1" key="1">
    <citation type="submission" date="2023-04" db="EMBL/GenBank/DDBJ databases">
        <title>A chromosome-level genome assembly of the parasitoid wasp Eretmocerus hayati.</title>
        <authorList>
            <person name="Zhong Y."/>
            <person name="Liu S."/>
            <person name="Liu Y."/>
        </authorList>
    </citation>
    <scope>NUCLEOTIDE SEQUENCE</scope>
    <source>
        <strain evidence="1">ZJU_SS_LIU_2023</strain>
    </source>
</reference>
<comment type="caution">
    <text evidence="1">The sequence shown here is derived from an EMBL/GenBank/DDBJ whole genome shotgun (WGS) entry which is preliminary data.</text>
</comment>
<dbReference type="EMBL" id="CM056742">
    <property type="protein sequence ID" value="KAJ8681487.1"/>
    <property type="molecule type" value="Genomic_DNA"/>
</dbReference>
<proteinExistence type="predicted"/>
<sequence length="339" mass="38224">MNPDLARQVYEIYRVNYQSHRILKERKAVIPLRVFVEFYDWHKALASLPIPARNVSVDLGGNVTVVCLGESTQNLGGNGKITWIREGREDRQVGRLSIDPNGVLKLTNVTPADSGIYYCTLDDDTIADRINVQVKTPPPALQNVWVKPSTILANILWEVSGTGGYPIIDFTAEYRLKSIPGEKPDAWKPIMPTHIPPNSRQIDVYHLVPNTTYTFRVWATNQLGRGEIVEVEGHTHHSIEELELAKHLLAGIENFDTRVWVAAVGIVMGTLVVLGLGTCFLLYRESQLEEQEVIELVPNIILNPGFFEDRSERVPQDENSNNQTMARLNNNTVVQPRRN</sequence>
<organism evidence="1 2">
    <name type="scientific">Eretmocerus hayati</name>
    <dbReference type="NCBI Taxonomy" id="131215"/>
    <lineage>
        <taxon>Eukaryota</taxon>
        <taxon>Metazoa</taxon>
        <taxon>Ecdysozoa</taxon>
        <taxon>Arthropoda</taxon>
        <taxon>Hexapoda</taxon>
        <taxon>Insecta</taxon>
        <taxon>Pterygota</taxon>
        <taxon>Neoptera</taxon>
        <taxon>Endopterygota</taxon>
        <taxon>Hymenoptera</taxon>
        <taxon>Apocrita</taxon>
        <taxon>Proctotrupomorpha</taxon>
        <taxon>Chalcidoidea</taxon>
        <taxon>Aphelinidae</taxon>
        <taxon>Aphelininae</taxon>
        <taxon>Eretmocerus</taxon>
    </lineage>
</organism>
<gene>
    <name evidence="1" type="ORF">QAD02_017274</name>
</gene>
<evidence type="ECO:0000313" key="1">
    <source>
        <dbReference type="EMBL" id="KAJ8681487.1"/>
    </source>
</evidence>
<protein>
    <submittedName>
        <fullName evidence="1">Uncharacterized protein</fullName>
    </submittedName>
</protein>
<keyword evidence="2" id="KW-1185">Reference proteome</keyword>
<accession>A0ACC2PDV3</accession>
<evidence type="ECO:0000313" key="2">
    <source>
        <dbReference type="Proteomes" id="UP001239111"/>
    </source>
</evidence>
<name>A0ACC2PDV3_9HYME</name>
<dbReference type="Proteomes" id="UP001239111">
    <property type="component" value="Chromosome 2"/>
</dbReference>